<accession>B6IEI2</accession>
<evidence type="ECO:0000313" key="1">
    <source>
        <dbReference type="EMBL" id="CAR98312.1"/>
    </source>
</evidence>
<reference evidence="1 2" key="2">
    <citation type="journal article" date="2011" name="PLoS Genet.">
        <title>Caenorhabditis briggsae recombinant inbred line genotypes reveal inter-strain incompatibility and the evolution of recombination.</title>
        <authorList>
            <person name="Ross J.A."/>
            <person name="Koboldt D.C."/>
            <person name="Staisch J.E."/>
            <person name="Chamberlin H.M."/>
            <person name="Gupta B.P."/>
            <person name="Miller R.D."/>
            <person name="Baird S.E."/>
            <person name="Haag E.S."/>
        </authorList>
    </citation>
    <scope>NUCLEOTIDE SEQUENCE [LARGE SCALE GENOMIC DNA]</scope>
    <source>
        <strain evidence="1 2">AF16</strain>
    </source>
</reference>
<dbReference type="EMBL" id="HE601409">
    <property type="protein sequence ID" value="CAR98312.1"/>
    <property type="molecule type" value="Genomic_DNA"/>
</dbReference>
<dbReference type="InParanoid" id="B6IEI2"/>
<dbReference type="GeneID" id="68919336"/>
<sequence>MKRRKQKIENQLVTVEKKTMSGKQHCIFCDSRFEPFFLTNVIIIPRWDLPSLKLNFITKLDVSLTDNPAETIELKESRKKNDSRKKEEESWNF</sequence>
<dbReference type="RefSeq" id="XP_045097885.1">
    <property type="nucleotide sequence ID" value="XM_045240118.1"/>
</dbReference>
<reference evidence="1 2" key="1">
    <citation type="journal article" date="2003" name="PLoS Biol.">
        <title>The genome sequence of Caenorhabditis briggsae: a platform for comparative genomics.</title>
        <authorList>
            <person name="Stein L.D."/>
            <person name="Bao Z."/>
            <person name="Blasiar D."/>
            <person name="Blumenthal T."/>
            <person name="Brent M.R."/>
            <person name="Chen N."/>
            <person name="Chinwalla A."/>
            <person name="Clarke L."/>
            <person name="Clee C."/>
            <person name="Coghlan A."/>
            <person name="Coulson A."/>
            <person name="D'Eustachio P."/>
            <person name="Fitch D.H."/>
            <person name="Fulton L.A."/>
            <person name="Fulton R.E."/>
            <person name="Griffiths-Jones S."/>
            <person name="Harris T.W."/>
            <person name="Hillier L.W."/>
            <person name="Kamath R."/>
            <person name="Kuwabara P.E."/>
            <person name="Mardis E.R."/>
            <person name="Marra M.A."/>
            <person name="Miner T.L."/>
            <person name="Minx P."/>
            <person name="Mullikin J.C."/>
            <person name="Plumb R.W."/>
            <person name="Rogers J."/>
            <person name="Schein J.E."/>
            <person name="Sohrmann M."/>
            <person name="Spieth J."/>
            <person name="Stajich J.E."/>
            <person name="Wei C."/>
            <person name="Willey D."/>
            <person name="Wilson R.K."/>
            <person name="Durbin R."/>
            <person name="Waterston R.H."/>
        </authorList>
    </citation>
    <scope>NUCLEOTIDE SEQUENCE [LARGE SCALE GENOMIC DNA]</scope>
    <source>
        <strain evidence="1 2">AF16</strain>
    </source>
</reference>
<dbReference type="Proteomes" id="UP000008549">
    <property type="component" value="Unassembled WGS sequence"/>
</dbReference>
<evidence type="ECO:0000313" key="2">
    <source>
        <dbReference type="Proteomes" id="UP000008549"/>
    </source>
</evidence>
<dbReference type="KEGG" id="cbr:CBG_27887"/>
<name>B6IEI2_CAEBR</name>
<dbReference type="AlphaFoldDB" id="B6IEI2"/>
<keyword evidence="2" id="KW-1185">Reference proteome</keyword>
<proteinExistence type="predicted"/>
<gene>
    <name evidence="1" type="ORF">CBG27887</name>
    <name evidence="1" type="ORF">CBG_27887</name>
</gene>
<dbReference type="HOGENOM" id="CLU_2401622_0_0_1"/>
<protein>
    <submittedName>
        <fullName evidence="1">Protein CBG27887</fullName>
    </submittedName>
</protein>
<dbReference type="CTD" id="68919336"/>
<organism evidence="1 2">
    <name type="scientific">Caenorhabditis briggsae</name>
    <dbReference type="NCBI Taxonomy" id="6238"/>
    <lineage>
        <taxon>Eukaryota</taxon>
        <taxon>Metazoa</taxon>
        <taxon>Ecdysozoa</taxon>
        <taxon>Nematoda</taxon>
        <taxon>Chromadorea</taxon>
        <taxon>Rhabditida</taxon>
        <taxon>Rhabditina</taxon>
        <taxon>Rhabditomorpha</taxon>
        <taxon>Rhabditoidea</taxon>
        <taxon>Rhabditidae</taxon>
        <taxon>Peloderinae</taxon>
        <taxon>Caenorhabditis</taxon>
    </lineage>
</organism>